<accession>A0A6P1TLY0</accession>
<gene>
    <name evidence="5" type="ORF">Ana3638_10530</name>
</gene>
<feature type="transmembrane region" description="Helical" evidence="2">
    <location>
        <begin position="86"/>
        <end position="108"/>
    </location>
</feature>
<keyword evidence="2" id="KW-0472">Membrane</keyword>
<dbReference type="KEGG" id="anr:Ana3638_10530"/>
<name>A0A6P1TLY0_9FIRM</name>
<dbReference type="AlphaFoldDB" id="A0A6P1TLY0"/>
<evidence type="ECO:0000256" key="2">
    <source>
        <dbReference type="SAM" id="Phobius"/>
    </source>
</evidence>
<evidence type="ECO:0000259" key="4">
    <source>
        <dbReference type="Pfam" id="PF23357"/>
    </source>
</evidence>
<keyword evidence="6" id="KW-1185">Reference proteome</keyword>
<dbReference type="Proteomes" id="UP000464314">
    <property type="component" value="Chromosome"/>
</dbReference>
<dbReference type="Pfam" id="PF23357">
    <property type="entry name" value="DUF7088"/>
    <property type="match status" value="1"/>
</dbReference>
<keyword evidence="2" id="KW-0812">Transmembrane</keyword>
<dbReference type="InterPro" id="IPR019196">
    <property type="entry name" value="ABC_transp_unknown"/>
</dbReference>
<feature type="compositionally biased region" description="Low complexity" evidence="1">
    <location>
        <begin position="1"/>
        <end position="26"/>
    </location>
</feature>
<feature type="domain" description="DUF7088" evidence="4">
    <location>
        <begin position="119"/>
        <end position="205"/>
    </location>
</feature>
<evidence type="ECO:0000256" key="1">
    <source>
        <dbReference type="SAM" id="MobiDB-lite"/>
    </source>
</evidence>
<evidence type="ECO:0000313" key="5">
    <source>
        <dbReference type="EMBL" id="QHQ61152.1"/>
    </source>
</evidence>
<evidence type="ECO:0000313" key="6">
    <source>
        <dbReference type="Proteomes" id="UP000464314"/>
    </source>
</evidence>
<proteinExistence type="predicted"/>
<reference evidence="5 6" key="1">
    <citation type="submission" date="2020-01" db="EMBL/GenBank/DDBJ databases">
        <title>Genome analysis of Anaerocolumna sp. CBA3638.</title>
        <authorList>
            <person name="Kim J."/>
            <person name="Roh S.W."/>
        </authorList>
    </citation>
    <scope>NUCLEOTIDE SEQUENCE [LARGE SCALE GENOMIC DNA]</scope>
    <source>
        <strain evidence="5 6">CBA3638</strain>
    </source>
</reference>
<feature type="compositionally biased region" description="Acidic residues" evidence="1">
    <location>
        <begin position="37"/>
        <end position="48"/>
    </location>
</feature>
<sequence length="545" mass="60733">MKDLNNTNQDNFNQDNLNPDNLNPEDFNQDEIKQDNIEQEDFSQDELGQEDIDREEENQDEVQETVKKESIVSKIKASFSSRKFKGGAYATTISAIVIIMILVVNIFVTELDLKIDVSKEGMYTLTDTTKDYLKDLKDDITIYYIAQTGSEDKTFKEIVNKYDALSDKIKVEYKDPVLYPNFASDYTDDKLTDNSVLVVNNANKRAKYVDNSDMYKTEIDYQTYQTNVTGIDAEGQITSALEYVTTKDLPIMYMVQGHGETAIGDTLASSFAKVNVTTNTLATLTVKSIPDDCSILFINAPQKDYTKDEVAMIKDYLAKGGDAIILADYAAEGLDNFNSLMNYYGISFVKGIVLEKEQGYYMGQYVNNLVPSIKSHDITSSIISGKASIVAPSAIGIQVLDTKRSTTQVEPLLTTSDTAYSKIDVKSNTVEKQDGDIDGPFNLGVAITETYNGVESKLVVLGSALMIDESMMSYPSIGNLDLMLNSINFVSNKESNLAIRTRSVTQQYLTMNAAQVNFWAIVIVVVIPVFVLAFGGYICIRRRKK</sequence>
<keyword evidence="2" id="KW-1133">Transmembrane helix</keyword>
<evidence type="ECO:0000259" key="3">
    <source>
        <dbReference type="Pfam" id="PF09822"/>
    </source>
</evidence>
<protein>
    <submittedName>
        <fullName evidence="5">ABC transporter</fullName>
    </submittedName>
</protein>
<dbReference type="Pfam" id="PF09822">
    <property type="entry name" value="ABC_transp_aux"/>
    <property type="match status" value="1"/>
</dbReference>
<feature type="domain" description="ABC-type uncharacterised transport system" evidence="3">
    <location>
        <begin position="282"/>
        <end position="485"/>
    </location>
</feature>
<feature type="transmembrane region" description="Helical" evidence="2">
    <location>
        <begin position="518"/>
        <end position="540"/>
    </location>
</feature>
<organism evidence="5 6">
    <name type="scientific">Anaerocolumna sedimenticola</name>
    <dbReference type="NCBI Taxonomy" id="2696063"/>
    <lineage>
        <taxon>Bacteria</taxon>
        <taxon>Bacillati</taxon>
        <taxon>Bacillota</taxon>
        <taxon>Clostridia</taxon>
        <taxon>Lachnospirales</taxon>
        <taxon>Lachnospiraceae</taxon>
        <taxon>Anaerocolumna</taxon>
    </lineage>
</organism>
<feature type="region of interest" description="Disordered" evidence="1">
    <location>
        <begin position="1"/>
        <end position="48"/>
    </location>
</feature>
<dbReference type="RefSeq" id="WP_161837979.1">
    <property type="nucleotide sequence ID" value="NZ_CP048000.1"/>
</dbReference>
<dbReference type="EMBL" id="CP048000">
    <property type="protein sequence ID" value="QHQ61152.1"/>
    <property type="molecule type" value="Genomic_DNA"/>
</dbReference>
<dbReference type="InterPro" id="IPR055396">
    <property type="entry name" value="DUF7088"/>
</dbReference>